<name>T1CHK8_9ZZZZ</name>
<sequence length="425" mass="47866">MEKSIPLKEERVGIHRAAIWAPGVAVDASDLEKFIEFKEGHIKNGLSTNSIRLPGLSEDIVTITANSLYKLIKGIMSSDEDTERLRNEPIRRIYMATESTNDKSRPPIEQAIELVSSKLLAESEANRWITDMLKSAATAGIFYACRGGGFSLNDAIVNVRDSLHSRDHAHNLRRISTLLITSDIAIYNPAKAPRAEATQGSASTAMWITSNPKLEHIATEDGVGYYHDAFADFTKYGSSNPYVPSGPFSEEIFVYDCSMAINNMQNEYMSIHGKPVNLYNLDFYAAHVPHPKQPKMLAAPLILHLMRLYKPKELDDIVSKIGTEPYPRFKGFTEMLKQKIEALNGPSEGFKEEWEIREALTADSDVNSYWSWLKAFRKEPAVESEMDRLHLNEAVRINRETGNTYTNAVFISNISLIKYFSEHPD</sequence>
<organism evidence="2">
    <name type="scientific">mine drainage metagenome</name>
    <dbReference type="NCBI Taxonomy" id="410659"/>
    <lineage>
        <taxon>unclassified sequences</taxon>
        <taxon>metagenomes</taxon>
        <taxon>ecological metagenomes</taxon>
    </lineage>
</organism>
<dbReference type="Gene3D" id="3.40.47.10">
    <property type="match status" value="1"/>
</dbReference>
<dbReference type="GO" id="GO:0016746">
    <property type="term" value="F:acyltransferase activity"/>
    <property type="evidence" value="ECO:0007669"/>
    <property type="project" value="InterPro"/>
</dbReference>
<dbReference type="SUPFAM" id="SSF53901">
    <property type="entry name" value="Thiolase-like"/>
    <property type="match status" value="2"/>
</dbReference>
<comment type="caution">
    <text evidence="2">The sequence shown here is derived from an EMBL/GenBank/DDBJ whole genome shotgun (WGS) entry which is preliminary data.</text>
</comment>
<feature type="non-terminal residue" evidence="2">
    <location>
        <position position="425"/>
    </location>
</feature>
<dbReference type="Pfam" id="PF01154">
    <property type="entry name" value="HMG_CoA_synt_N"/>
    <property type="match status" value="1"/>
</dbReference>
<evidence type="ECO:0000259" key="1">
    <source>
        <dbReference type="Pfam" id="PF01154"/>
    </source>
</evidence>
<dbReference type="EMBL" id="AUZZ01000773">
    <property type="protein sequence ID" value="EQD66750.1"/>
    <property type="molecule type" value="Genomic_DNA"/>
</dbReference>
<dbReference type="InterPro" id="IPR013528">
    <property type="entry name" value="HMG_CoA_synth_N"/>
</dbReference>
<gene>
    <name evidence="2" type="ORF">B2A_01014</name>
</gene>
<dbReference type="InterPro" id="IPR016039">
    <property type="entry name" value="Thiolase-like"/>
</dbReference>
<protein>
    <submittedName>
        <fullName evidence="2">Hydroxymethylglutaryl-CoA synthase</fullName>
    </submittedName>
</protein>
<reference evidence="2" key="2">
    <citation type="journal article" date="2014" name="ISME J.">
        <title>Microbial stratification in low pH oxic and suboxic macroscopic growths along an acid mine drainage.</title>
        <authorList>
            <person name="Mendez-Garcia C."/>
            <person name="Mesa V."/>
            <person name="Sprenger R.R."/>
            <person name="Richter M."/>
            <person name="Diez M.S."/>
            <person name="Solano J."/>
            <person name="Bargiela R."/>
            <person name="Golyshina O.V."/>
            <person name="Manteca A."/>
            <person name="Ramos J.L."/>
            <person name="Gallego J.R."/>
            <person name="Llorente I."/>
            <person name="Martins Dos Santos V.A."/>
            <person name="Jensen O.N."/>
            <person name="Pelaez A.I."/>
            <person name="Sanchez J."/>
            <person name="Ferrer M."/>
        </authorList>
    </citation>
    <scope>NUCLEOTIDE SEQUENCE</scope>
</reference>
<reference evidence="2" key="1">
    <citation type="submission" date="2013-08" db="EMBL/GenBank/DDBJ databases">
        <authorList>
            <person name="Mendez C."/>
            <person name="Richter M."/>
            <person name="Ferrer M."/>
            <person name="Sanchez J."/>
        </authorList>
    </citation>
    <scope>NUCLEOTIDE SEQUENCE</scope>
</reference>
<evidence type="ECO:0000313" key="2">
    <source>
        <dbReference type="EMBL" id="EQD66750.1"/>
    </source>
</evidence>
<proteinExistence type="predicted"/>
<feature type="domain" description="Hydroxymethylglutaryl-coenzyme A synthase N-terminal" evidence="1">
    <location>
        <begin position="11"/>
        <end position="211"/>
    </location>
</feature>
<dbReference type="AlphaFoldDB" id="T1CHK8"/>
<accession>T1CHK8</accession>